<keyword evidence="3" id="KW-1185">Reference proteome</keyword>
<dbReference type="Proteomes" id="UP000471147">
    <property type="component" value="Unassembled WGS sequence"/>
</dbReference>
<protein>
    <recommendedName>
        <fullName evidence="1">Alanine racemase N-terminal domain-containing protein</fullName>
    </recommendedName>
</protein>
<dbReference type="SUPFAM" id="SSF51419">
    <property type="entry name" value="PLP-binding barrel"/>
    <property type="match status" value="1"/>
</dbReference>
<evidence type="ECO:0000313" key="2">
    <source>
        <dbReference type="EMBL" id="MVZ98076.1"/>
    </source>
</evidence>
<dbReference type="EMBL" id="SDWJ01000002">
    <property type="protein sequence ID" value="MVZ98076.1"/>
    <property type="molecule type" value="Genomic_DNA"/>
</dbReference>
<evidence type="ECO:0000259" key="1">
    <source>
        <dbReference type="Pfam" id="PF01168"/>
    </source>
</evidence>
<sequence length="121" mass="12651">MYPPVARAGATSTVAGAATSIGFEAAVSVKQISILSLVLLSTRDFDALVSNWLFPKTQENAACGPAVKANAYGLGARETWLRDAGCRDFFVAHWDDAAAVADLVPAEWISVLNGIEAAVSP</sequence>
<reference evidence="2 3" key="1">
    <citation type="submission" date="2019-01" db="EMBL/GenBank/DDBJ databases">
        <title>Sphingorhabdus lacus sp.nov., isolated from an oligotrophic freshwater lake.</title>
        <authorList>
            <person name="Park M."/>
        </authorList>
    </citation>
    <scope>NUCLEOTIDE SEQUENCE [LARGE SCALE GENOMIC DNA]</scope>
    <source>
        <strain evidence="2 3">IMCC26285</strain>
    </source>
</reference>
<evidence type="ECO:0000313" key="3">
    <source>
        <dbReference type="Proteomes" id="UP000471147"/>
    </source>
</evidence>
<proteinExistence type="predicted"/>
<gene>
    <name evidence="2" type="ORF">EUU23_10265</name>
</gene>
<organism evidence="2 3">
    <name type="scientific">Sphingorhabdus profundilacus</name>
    <dbReference type="NCBI Taxonomy" id="2509718"/>
    <lineage>
        <taxon>Bacteria</taxon>
        <taxon>Pseudomonadati</taxon>
        <taxon>Pseudomonadota</taxon>
        <taxon>Alphaproteobacteria</taxon>
        <taxon>Sphingomonadales</taxon>
        <taxon>Sphingomonadaceae</taxon>
        <taxon>Sphingorhabdus</taxon>
    </lineage>
</organism>
<comment type="caution">
    <text evidence="2">The sequence shown here is derived from an EMBL/GenBank/DDBJ whole genome shotgun (WGS) entry which is preliminary data.</text>
</comment>
<name>A0A6I4M1F6_9SPHN</name>
<accession>A0A6I4M1F6</accession>
<dbReference type="Gene3D" id="3.20.20.10">
    <property type="entry name" value="Alanine racemase"/>
    <property type="match status" value="1"/>
</dbReference>
<feature type="domain" description="Alanine racemase N-terminal" evidence="1">
    <location>
        <begin position="45"/>
        <end position="116"/>
    </location>
</feature>
<dbReference type="InterPro" id="IPR029066">
    <property type="entry name" value="PLP-binding_barrel"/>
</dbReference>
<dbReference type="AlphaFoldDB" id="A0A6I4M1F6"/>
<dbReference type="InterPro" id="IPR001608">
    <property type="entry name" value="Ala_racemase_N"/>
</dbReference>
<dbReference type="Pfam" id="PF01168">
    <property type="entry name" value="Ala_racemase_N"/>
    <property type="match status" value="1"/>
</dbReference>